<accession>A0ABW3ML05</accession>
<reference evidence="2" key="1">
    <citation type="journal article" date="2019" name="Int. J. Syst. Evol. Microbiol.">
        <title>The Global Catalogue of Microorganisms (GCM) 10K type strain sequencing project: providing services to taxonomists for standard genome sequencing and annotation.</title>
        <authorList>
            <consortium name="The Broad Institute Genomics Platform"/>
            <consortium name="The Broad Institute Genome Sequencing Center for Infectious Disease"/>
            <person name="Wu L."/>
            <person name="Ma J."/>
        </authorList>
    </citation>
    <scope>NUCLEOTIDE SEQUENCE [LARGE SCALE GENOMIC DNA]</scope>
    <source>
        <strain evidence="2">JCM 31486</strain>
    </source>
</reference>
<dbReference type="Proteomes" id="UP001597045">
    <property type="component" value="Unassembled WGS sequence"/>
</dbReference>
<feature type="non-terminal residue" evidence="1">
    <location>
        <position position="83"/>
    </location>
</feature>
<sequence length="83" mass="8124">MGAAVAVVVGGIAAAAPVVPGVRQADVAVDAPPDAVRLVAFKSCDKTLNGLREAAWPYIGPYGLGGSPVMYDVAGATGGDVAD</sequence>
<name>A0ABW3ML05_9PSEU</name>
<evidence type="ECO:0000313" key="1">
    <source>
        <dbReference type="EMBL" id="MFD1050877.1"/>
    </source>
</evidence>
<dbReference type="EMBL" id="JBHTIS010003161">
    <property type="protein sequence ID" value="MFD1050877.1"/>
    <property type="molecule type" value="Genomic_DNA"/>
</dbReference>
<protein>
    <submittedName>
        <fullName evidence="1">Uncharacterized protein</fullName>
    </submittedName>
</protein>
<organism evidence="1 2">
    <name type="scientific">Kibdelosporangium lantanae</name>
    <dbReference type="NCBI Taxonomy" id="1497396"/>
    <lineage>
        <taxon>Bacteria</taxon>
        <taxon>Bacillati</taxon>
        <taxon>Actinomycetota</taxon>
        <taxon>Actinomycetes</taxon>
        <taxon>Pseudonocardiales</taxon>
        <taxon>Pseudonocardiaceae</taxon>
        <taxon>Kibdelosporangium</taxon>
    </lineage>
</organism>
<gene>
    <name evidence="1" type="ORF">ACFQ1S_37790</name>
</gene>
<keyword evidence="2" id="KW-1185">Reference proteome</keyword>
<proteinExistence type="predicted"/>
<comment type="caution">
    <text evidence="1">The sequence shown here is derived from an EMBL/GenBank/DDBJ whole genome shotgun (WGS) entry which is preliminary data.</text>
</comment>
<evidence type="ECO:0000313" key="2">
    <source>
        <dbReference type="Proteomes" id="UP001597045"/>
    </source>
</evidence>